<accession>A0A0S7YEQ5</accession>
<dbReference type="Pfam" id="PF13860">
    <property type="entry name" value="FlgD_ig"/>
    <property type="match status" value="1"/>
</dbReference>
<evidence type="ECO:0000313" key="3">
    <source>
        <dbReference type="Proteomes" id="UP000051012"/>
    </source>
</evidence>
<proteinExistence type="predicted"/>
<organism evidence="2 3">
    <name type="scientific">candidate division TA06 bacterium DG_78</name>
    <dbReference type="NCBI Taxonomy" id="1703772"/>
    <lineage>
        <taxon>Bacteria</taxon>
        <taxon>Bacteria division TA06</taxon>
    </lineage>
</organism>
<dbReference type="InterPro" id="IPR025965">
    <property type="entry name" value="FlgD/Vpr_Ig-like"/>
</dbReference>
<sequence length="449" mass="49997">MLSLITIFLLGQLDHFAFMPISSPQTVGNPFTVTIYAYDENNNIYPYNGPVIVFSSPGPEFGNQTVTFNSGVWQGNFAATLADTYSIRCLDFSSPPHTGESNQIVFNPSTPYKLLTILPYQIYYPGIDTGKIGSAMPQQAGTYFNISVYLTDYWSNLVNSVNDSFEVSTTDEFTSTQYLQLNNGTAAFPFAFRTATYHYFYAHDVTNASIKTDTSSRINIYPGEYSRLLVLLPGEIHLPGDSTGVDFSTPGKSGEPDDQCALDDFMVLVYATDSMWNTASISDNQVTLYSDFLFSNPPPQNLTNGQTQFTIHFTQPGDNQNLWAEDNNITSYRNYLNILAVPDTSIPPDSFIVYPNPLVHTSQSMKFIYTLSVPCDLVFTIYDPFGNLVHKQNIAPGAEGSRTGINVLTWNGRNDKNKKVATGVYYAVIKGYTHTQTIIEKKMRVGVVW</sequence>
<feature type="domain" description="FlgD/Vpr Ig-like" evidence="1">
    <location>
        <begin position="363"/>
        <end position="431"/>
    </location>
</feature>
<evidence type="ECO:0000313" key="2">
    <source>
        <dbReference type="EMBL" id="KPJ73156.1"/>
    </source>
</evidence>
<dbReference type="EMBL" id="LJNI01000041">
    <property type="protein sequence ID" value="KPJ73156.1"/>
    <property type="molecule type" value="Genomic_DNA"/>
</dbReference>
<name>A0A0S7YEQ5_UNCT6</name>
<dbReference type="Gene3D" id="2.60.40.4070">
    <property type="match status" value="1"/>
</dbReference>
<comment type="caution">
    <text evidence="2">The sequence shown here is derived from an EMBL/GenBank/DDBJ whole genome shotgun (WGS) entry which is preliminary data.</text>
</comment>
<evidence type="ECO:0000259" key="1">
    <source>
        <dbReference type="Pfam" id="PF13860"/>
    </source>
</evidence>
<protein>
    <recommendedName>
        <fullName evidence="1">FlgD/Vpr Ig-like domain-containing protein</fullName>
    </recommendedName>
</protein>
<dbReference type="AlphaFoldDB" id="A0A0S7YEQ5"/>
<dbReference type="Proteomes" id="UP000051012">
    <property type="component" value="Unassembled WGS sequence"/>
</dbReference>
<gene>
    <name evidence="2" type="ORF">AMJ52_04225</name>
</gene>
<reference evidence="2 3" key="1">
    <citation type="journal article" date="2015" name="Microbiome">
        <title>Genomic resolution of linkages in carbon, nitrogen, and sulfur cycling among widespread estuary sediment bacteria.</title>
        <authorList>
            <person name="Baker B.J."/>
            <person name="Lazar C.S."/>
            <person name="Teske A.P."/>
            <person name="Dick G.J."/>
        </authorList>
    </citation>
    <scope>NUCLEOTIDE SEQUENCE [LARGE SCALE GENOMIC DNA]</scope>
    <source>
        <strain evidence="2">DG_78</strain>
    </source>
</reference>